<keyword evidence="2" id="KW-0186">Copper</keyword>
<evidence type="ECO:0000259" key="5">
    <source>
        <dbReference type="PROSITE" id="PS00498"/>
    </source>
</evidence>
<evidence type="ECO:0000256" key="4">
    <source>
        <dbReference type="SAM" id="SignalP"/>
    </source>
</evidence>
<dbReference type="Gene3D" id="1.10.1280.10">
    <property type="entry name" value="Di-copper center containing domain from catechol oxidase"/>
    <property type="match status" value="1"/>
</dbReference>
<keyword evidence="1" id="KW-0479">Metal-binding</keyword>
<feature type="region of interest" description="Disordered" evidence="3">
    <location>
        <begin position="306"/>
        <end position="354"/>
    </location>
</feature>
<dbReference type="Proteomes" id="UP001648503">
    <property type="component" value="Unassembled WGS sequence"/>
</dbReference>
<reference evidence="6 7" key="1">
    <citation type="submission" date="2021-02" db="EMBL/GenBank/DDBJ databases">
        <title>Variation within the Batrachochytrium salamandrivorans European outbreak.</title>
        <authorList>
            <person name="Kelly M."/>
            <person name="Pasmans F."/>
            <person name="Shea T.P."/>
            <person name="Munoz J.F."/>
            <person name="Carranza S."/>
            <person name="Cuomo C.A."/>
            <person name="Martel A."/>
        </authorList>
    </citation>
    <scope>NUCLEOTIDE SEQUENCE [LARGE SCALE GENOMIC DNA]</scope>
    <source>
        <strain evidence="6 7">AMFP18/2</strain>
    </source>
</reference>
<dbReference type="PRINTS" id="PR00092">
    <property type="entry name" value="TYROSINASE"/>
</dbReference>
<dbReference type="InterPro" id="IPR008922">
    <property type="entry name" value="Di-copper_centre_dom_sf"/>
</dbReference>
<organism evidence="6 7">
    <name type="scientific">Batrachochytrium salamandrivorans</name>
    <dbReference type="NCBI Taxonomy" id="1357716"/>
    <lineage>
        <taxon>Eukaryota</taxon>
        <taxon>Fungi</taxon>
        <taxon>Fungi incertae sedis</taxon>
        <taxon>Chytridiomycota</taxon>
        <taxon>Chytridiomycota incertae sedis</taxon>
        <taxon>Chytridiomycetes</taxon>
        <taxon>Rhizophydiales</taxon>
        <taxon>Rhizophydiales incertae sedis</taxon>
        <taxon>Batrachochytrium</taxon>
    </lineage>
</organism>
<accession>A0ABQ8F8A7</accession>
<feature type="domain" description="Tyrosinase copper-binding" evidence="5">
    <location>
        <begin position="226"/>
        <end position="237"/>
    </location>
</feature>
<comment type="caution">
    <text evidence="6">The sequence shown here is derived from an EMBL/GenBank/DDBJ whole genome shotgun (WGS) entry which is preliminary data.</text>
</comment>
<sequence length="430" mass="45712">MILLVAIGLVVLVHTVAAGPSSTCSTPSTRVEFRELTETQRQSYLNAVICLHNSPSKIPGIGSPSRFADIVRTHVMVLSTAHASAIFLPWHRAFVHAFITIMHDDCGYTGPMVYWDWSVDSQAPEASTLWSPTYFGGDGDPKNGYCVGTGPFSNYTSTFSRQMCLTRSIGGLGALGSSFSPEIVQLIVTTKKNFPDMHGSIEWGPHANIHEGVGGNMADVSMSTNDPIFMLHHCNVDRLWWMWQQYNPNLALTYSGTLSNGSAANAAEIMQLYGLLNASWPVSSLLDTRSGGPLCYQYSHSIAGGSGAQPNNVAVTSSQAPFSSPTSTSATTLQQQTTLSTASPSPTTTASSDSDSTFTWISILSTVQATSTVATSTTASSQGRATPSQLSGNVKPLPTARVAVSSSTWGKSRAYVLSLVALIPAALIWA</sequence>
<dbReference type="PROSITE" id="PS00498">
    <property type="entry name" value="TYROSINASE_2"/>
    <property type="match status" value="1"/>
</dbReference>
<evidence type="ECO:0000256" key="3">
    <source>
        <dbReference type="SAM" id="MobiDB-lite"/>
    </source>
</evidence>
<dbReference type="InterPro" id="IPR002227">
    <property type="entry name" value="Tyrosinase_Cu-bd"/>
</dbReference>
<dbReference type="Pfam" id="PF00264">
    <property type="entry name" value="Tyrosinase"/>
    <property type="match status" value="1"/>
</dbReference>
<gene>
    <name evidence="6" type="ORF">BASA50_007992</name>
</gene>
<evidence type="ECO:0000313" key="6">
    <source>
        <dbReference type="EMBL" id="KAH6592543.1"/>
    </source>
</evidence>
<dbReference type="EMBL" id="JAFCIX010000378">
    <property type="protein sequence ID" value="KAH6592543.1"/>
    <property type="molecule type" value="Genomic_DNA"/>
</dbReference>
<evidence type="ECO:0000256" key="2">
    <source>
        <dbReference type="ARBA" id="ARBA00023008"/>
    </source>
</evidence>
<dbReference type="InterPro" id="IPR050316">
    <property type="entry name" value="Tyrosinase/Hemocyanin"/>
</dbReference>
<keyword evidence="7" id="KW-1185">Reference proteome</keyword>
<proteinExistence type="predicted"/>
<dbReference type="SUPFAM" id="SSF48056">
    <property type="entry name" value="Di-copper centre-containing domain"/>
    <property type="match status" value="1"/>
</dbReference>
<keyword evidence="4" id="KW-0732">Signal</keyword>
<evidence type="ECO:0000256" key="1">
    <source>
        <dbReference type="ARBA" id="ARBA00022723"/>
    </source>
</evidence>
<feature type="signal peptide" evidence="4">
    <location>
        <begin position="1"/>
        <end position="18"/>
    </location>
</feature>
<dbReference type="PANTHER" id="PTHR11474">
    <property type="entry name" value="TYROSINASE FAMILY MEMBER"/>
    <property type="match status" value="1"/>
</dbReference>
<feature type="compositionally biased region" description="Low complexity" evidence="3">
    <location>
        <begin position="316"/>
        <end position="354"/>
    </location>
</feature>
<feature type="chain" id="PRO_5045592637" description="Tyrosinase copper-binding domain-containing protein" evidence="4">
    <location>
        <begin position="19"/>
        <end position="430"/>
    </location>
</feature>
<protein>
    <recommendedName>
        <fullName evidence="5">Tyrosinase copper-binding domain-containing protein</fullName>
    </recommendedName>
</protein>
<dbReference type="PANTHER" id="PTHR11474:SF126">
    <property type="entry name" value="TYROSINASE-LIKE PROTEIN TYR-1-RELATED"/>
    <property type="match status" value="1"/>
</dbReference>
<name>A0ABQ8F8A7_9FUNG</name>
<evidence type="ECO:0000313" key="7">
    <source>
        <dbReference type="Proteomes" id="UP001648503"/>
    </source>
</evidence>